<proteinExistence type="predicted"/>
<dbReference type="SUPFAM" id="SSF52833">
    <property type="entry name" value="Thioredoxin-like"/>
    <property type="match status" value="1"/>
</dbReference>
<dbReference type="EMBL" id="MU001671">
    <property type="protein sequence ID" value="KAF2461680.1"/>
    <property type="molecule type" value="Genomic_DNA"/>
</dbReference>
<evidence type="ECO:0000259" key="1">
    <source>
        <dbReference type="Pfam" id="PF01323"/>
    </source>
</evidence>
<dbReference type="PANTHER" id="PTHR13887">
    <property type="entry name" value="GLUTATHIONE S-TRANSFERASE KAPPA"/>
    <property type="match status" value="1"/>
</dbReference>
<reference evidence="2" key="1">
    <citation type="journal article" date="2020" name="Stud. Mycol.">
        <title>101 Dothideomycetes genomes: a test case for predicting lifestyles and emergence of pathogens.</title>
        <authorList>
            <person name="Haridas S."/>
            <person name="Albert R."/>
            <person name="Binder M."/>
            <person name="Bloem J."/>
            <person name="Labutti K."/>
            <person name="Salamov A."/>
            <person name="Andreopoulos B."/>
            <person name="Baker S."/>
            <person name="Barry K."/>
            <person name="Bills G."/>
            <person name="Bluhm B."/>
            <person name="Cannon C."/>
            <person name="Castanera R."/>
            <person name="Culley D."/>
            <person name="Daum C."/>
            <person name="Ezra D."/>
            <person name="Gonzalez J."/>
            <person name="Henrissat B."/>
            <person name="Kuo A."/>
            <person name="Liang C."/>
            <person name="Lipzen A."/>
            <person name="Lutzoni F."/>
            <person name="Magnuson J."/>
            <person name="Mondo S."/>
            <person name="Nolan M."/>
            <person name="Ohm R."/>
            <person name="Pangilinan J."/>
            <person name="Park H.-J."/>
            <person name="Ramirez L."/>
            <person name="Alfaro M."/>
            <person name="Sun H."/>
            <person name="Tritt A."/>
            <person name="Yoshinaga Y."/>
            <person name="Zwiers L.-H."/>
            <person name="Turgeon B."/>
            <person name="Goodwin S."/>
            <person name="Spatafora J."/>
            <person name="Crous P."/>
            <person name="Grigoriev I."/>
        </authorList>
    </citation>
    <scope>NUCLEOTIDE SEQUENCE</scope>
    <source>
        <strain evidence="2">ATCC 16933</strain>
    </source>
</reference>
<protein>
    <submittedName>
        <fullName evidence="2">Thioredoxin-like protein</fullName>
    </submittedName>
</protein>
<dbReference type="InterPro" id="IPR036249">
    <property type="entry name" value="Thioredoxin-like_sf"/>
</dbReference>
<dbReference type="AlphaFoldDB" id="A0A6A6PCS8"/>
<evidence type="ECO:0000313" key="3">
    <source>
        <dbReference type="Proteomes" id="UP000799766"/>
    </source>
</evidence>
<dbReference type="GO" id="GO:0016491">
    <property type="term" value="F:oxidoreductase activity"/>
    <property type="evidence" value="ECO:0007669"/>
    <property type="project" value="InterPro"/>
</dbReference>
<keyword evidence="3" id="KW-1185">Reference proteome</keyword>
<organism evidence="2 3">
    <name type="scientific">Lineolata rhizophorae</name>
    <dbReference type="NCBI Taxonomy" id="578093"/>
    <lineage>
        <taxon>Eukaryota</taxon>
        <taxon>Fungi</taxon>
        <taxon>Dikarya</taxon>
        <taxon>Ascomycota</taxon>
        <taxon>Pezizomycotina</taxon>
        <taxon>Dothideomycetes</taxon>
        <taxon>Dothideomycetes incertae sedis</taxon>
        <taxon>Lineolatales</taxon>
        <taxon>Lineolataceae</taxon>
        <taxon>Lineolata</taxon>
    </lineage>
</organism>
<dbReference type="Proteomes" id="UP000799766">
    <property type="component" value="Unassembled WGS sequence"/>
</dbReference>
<evidence type="ECO:0000313" key="2">
    <source>
        <dbReference type="EMBL" id="KAF2461680.1"/>
    </source>
</evidence>
<dbReference type="Pfam" id="PF01323">
    <property type="entry name" value="DSBA"/>
    <property type="match status" value="1"/>
</dbReference>
<gene>
    <name evidence="2" type="ORF">BDY21DRAFT_92711</name>
</gene>
<feature type="domain" description="DSBA-like thioredoxin" evidence="1">
    <location>
        <begin position="22"/>
        <end position="269"/>
    </location>
</feature>
<sequence>MSAPLVNNSGTDAGPPRMTFHIDITFDFPCPWCYIGHRRLSRAIDLYRKVYPGGRNDVFQFHWHPFYLSGTASLCETASDSATISLGSANCTSSACAPSSSVSATEVLSTRFADQPERAAAVVDRLHQVGRSEGILFDFSPGTGMKIPRAGTRDVHRLVRLVDRKYGDVAAQALVEQLYHGIYEEGVDVGEKEELVRLAAGVKEASCGSDKVLSIDEGTIRAWMESDEGCEEIDKEAERARAGEGVTGVPTFVVSGSKASREALEGAHDVGDWLEVLTKIKQANEEHSGAKISV</sequence>
<dbReference type="Gene3D" id="3.40.30.10">
    <property type="entry name" value="Glutaredoxin"/>
    <property type="match status" value="1"/>
</dbReference>
<accession>A0A6A6PCS8</accession>
<name>A0A6A6PCS8_9PEZI</name>
<dbReference type="OrthoDB" id="1930760at2759"/>
<dbReference type="InterPro" id="IPR001853">
    <property type="entry name" value="DSBA-like_thioredoxin_dom"/>
</dbReference>
<dbReference type="PANTHER" id="PTHR13887:SF41">
    <property type="entry name" value="THIOREDOXIN SUPERFAMILY PROTEIN"/>
    <property type="match status" value="1"/>
</dbReference>